<evidence type="ECO:0000313" key="4">
    <source>
        <dbReference type="Proteomes" id="UP000440978"/>
    </source>
</evidence>
<dbReference type="PANTHER" id="PTHR48081">
    <property type="entry name" value="AB HYDROLASE SUPERFAMILY PROTEIN C4A8.06C"/>
    <property type="match status" value="1"/>
</dbReference>
<keyword evidence="1" id="KW-0378">Hydrolase</keyword>
<protein>
    <submittedName>
        <fullName evidence="3">Prolyl oligopeptidase family serine peptidase</fullName>
    </submittedName>
</protein>
<gene>
    <name evidence="3" type="ORF">GMB86_13700</name>
</gene>
<dbReference type="EMBL" id="WNHB01000026">
    <property type="protein sequence ID" value="MTT33062.1"/>
    <property type="molecule type" value="Genomic_DNA"/>
</dbReference>
<dbReference type="InterPro" id="IPR050300">
    <property type="entry name" value="GDXG_lipolytic_enzyme"/>
</dbReference>
<organism evidence="3 4">
    <name type="scientific">Terrilactibacillus tamarindi</name>
    <dbReference type="NCBI Taxonomy" id="2599694"/>
    <lineage>
        <taxon>Bacteria</taxon>
        <taxon>Bacillati</taxon>
        <taxon>Bacillota</taxon>
        <taxon>Bacilli</taxon>
        <taxon>Bacillales</taxon>
        <taxon>Bacillaceae</taxon>
        <taxon>Terrilactibacillus</taxon>
    </lineage>
</organism>
<dbReference type="OrthoDB" id="9794725at2"/>
<proteinExistence type="predicted"/>
<dbReference type="Pfam" id="PF20434">
    <property type="entry name" value="BD-FAE"/>
    <property type="match status" value="1"/>
</dbReference>
<dbReference type="InterPro" id="IPR029058">
    <property type="entry name" value="AB_hydrolase_fold"/>
</dbReference>
<evidence type="ECO:0000256" key="1">
    <source>
        <dbReference type="ARBA" id="ARBA00022801"/>
    </source>
</evidence>
<sequence>MNVDGGTYKMRVFNMALDHDQKILTCYLLDNSNEFKVNEKRPAIIICPGGGYDFTSDREAEPIAIRFAAEGYHTFVLRYTCIRDKSPLFPQPLIELAKVTRLLYKNADDWFIDKNKIILCGFSAGGHLVATYGTKWHEDWLSEKVFSPSEERKPSALLLCYPVINLTSGWPGDEVKGNKYIQLFGQEISLEQKLDEYDASKHVSIHTPPTFIWHTSNDRVVPVSNSIQFISSLDKNNIPFESHIFEKGVHGLSLANELTAKDDRHINEAVKDWVTLSLTWLKQQGL</sequence>
<dbReference type="GO" id="GO:0016787">
    <property type="term" value="F:hydrolase activity"/>
    <property type="evidence" value="ECO:0007669"/>
    <property type="project" value="UniProtKB-KW"/>
</dbReference>
<name>A0A6N8CS98_9BACI</name>
<dbReference type="Gene3D" id="3.40.50.1820">
    <property type="entry name" value="alpha/beta hydrolase"/>
    <property type="match status" value="1"/>
</dbReference>
<dbReference type="Proteomes" id="UP000440978">
    <property type="component" value="Unassembled WGS sequence"/>
</dbReference>
<dbReference type="SUPFAM" id="SSF53474">
    <property type="entry name" value="alpha/beta-Hydrolases"/>
    <property type="match status" value="1"/>
</dbReference>
<dbReference type="PANTHER" id="PTHR48081:SF6">
    <property type="entry name" value="PEPTIDASE S9 PROLYL OLIGOPEPTIDASE CATALYTIC DOMAIN-CONTAINING PROTEIN"/>
    <property type="match status" value="1"/>
</dbReference>
<accession>A0A6N8CS98</accession>
<evidence type="ECO:0000259" key="2">
    <source>
        <dbReference type="Pfam" id="PF20434"/>
    </source>
</evidence>
<evidence type="ECO:0000313" key="3">
    <source>
        <dbReference type="EMBL" id="MTT33062.1"/>
    </source>
</evidence>
<dbReference type="AlphaFoldDB" id="A0A6N8CS98"/>
<comment type="caution">
    <text evidence="3">The sequence shown here is derived from an EMBL/GenBank/DDBJ whole genome shotgun (WGS) entry which is preliminary data.</text>
</comment>
<dbReference type="InterPro" id="IPR049492">
    <property type="entry name" value="BD-FAE-like_dom"/>
</dbReference>
<feature type="domain" description="BD-FAE-like" evidence="2">
    <location>
        <begin position="38"/>
        <end position="232"/>
    </location>
</feature>
<keyword evidence="4" id="KW-1185">Reference proteome</keyword>
<reference evidence="3 4" key="1">
    <citation type="submission" date="2019-11" db="EMBL/GenBank/DDBJ databases">
        <title>Terrilactibacillus tamarindus sp. nov. BCM23-1 isolated from bark of Tamarindus indica.</title>
        <authorList>
            <person name="Kingkaew E."/>
            <person name="Tanasupawat S."/>
        </authorList>
    </citation>
    <scope>NUCLEOTIDE SEQUENCE [LARGE SCALE GENOMIC DNA]</scope>
    <source>
        <strain evidence="3 4">BCM23-1</strain>
    </source>
</reference>